<dbReference type="RefSeq" id="WP_284370175.1">
    <property type="nucleotide sequence ID" value="NZ_BSNJ01000002.1"/>
</dbReference>
<keyword evidence="1" id="KW-1133">Transmembrane helix</keyword>
<name>A0ABQ5V045_9PROT</name>
<dbReference type="Proteomes" id="UP001161390">
    <property type="component" value="Unassembled WGS sequence"/>
</dbReference>
<dbReference type="EMBL" id="BSNJ01000002">
    <property type="protein sequence ID" value="GLQ20000.1"/>
    <property type="molecule type" value="Genomic_DNA"/>
</dbReference>
<evidence type="ECO:0000313" key="3">
    <source>
        <dbReference type="Proteomes" id="UP001161390"/>
    </source>
</evidence>
<evidence type="ECO:0000313" key="2">
    <source>
        <dbReference type="EMBL" id="GLQ20000.1"/>
    </source>
</evidence>
<comment type="caution">
    <text evidence="2">The sequence shown here is derived from an EMBL/GenBank/DDBJ whole genome shotgun (WGS) entry which is preliminary data.</text>
</comment>
<feature type="transmembrane region" description="Helical" evidence="1">
    <location>
        <begin position="15"/>
        <end position="36"/>
    </location>
</feature>
<sequence length="243" mass="27801">MIFRRIKAHIEKENWFAVFIDFTIVVFGVFIGIQVANWNEARVDRDREALILERLRADFEQIEAASLGAIDQTNESISVVETLILGTEKTPPPFGVILTPEELEAISFQKGPLRGSSTYEELKSSGQLRFIRSESLRSDLADFERTRVAHRRAGRELFEMRVRAAPSISNILEIRNAANTSENEKVKDTLMTVTHNELATDQRSQELGGLLNVYFNVKYWHETTLNDAKQVLAELDDRGYEKR</sequence>
<gene>
    <name evidence="2" type="ORF">GCM10007854_09550</name>
</gene>
<reference evidence="2" key="1">
    <citation type="journal article" date="2014" name="Int. J. Syst. Evol. Microbiol.">
        <title>Complete genome of a new Firmicutes species belonging to the dominant human colonic microbiota ('Ruminococcus bicirculans') reveals two chromosomes and a selective capacity to utilize plant glucans.</title>
        <authorList>
            <consortium name="NISC Comparative Sequencing Program"/>
            <person name="Wegmann U."/>
            <person name="Louis P."/>
            <person name="Goesmann A."/>
            <person name="Henrissat B."/>
            <person name="Duncan S.H."/>
            <person name="Flint H.J."/>
        </authorList>
    </citation>
    <scope>NUCLEOTIDE SEQUENCE</scope>
    <source>
        <strain evidence="2">NBRC 108216</strain>
    </source>
</reference>
<organism evidence="2 3">
    <name type="scientific">Algimonas porphyrae</name>
    <dbReference type="NCBI Taxonomy" id="1128113"/>
    <lineage>
        <taxon>Bacteria</taxon>
        <taxon>Pseudomonadati</taxon>
        <taxon>Pseudomonadota</taxon>
        <taxon>Alphaproteobacteria</taxon>
        <taxon>Maricaulales</taxon>
        <taxon>Robiginitomaculaceae</taxon>
        <taxon>Algimonas</taxon>
    </lineage>
</organism>
<proteinExistence type="predicted"/>
<accession>A0ABQ5V045</accession>
<protein>
    <submittedName>
        <fullName evidence="2">Uncharacterized protein</fullName>
    </submittedName>
</protein>
<evidence type="ECO:0000256" key="1">
    <source>
        <dbReference type="SAM" id="Phobius"/>
    </source>
</evidence>
<keyword evidence="1" id="KW-0472">Membrane</keyword>
<keyword evidence="1" id="KW-0812">Transmembrane</keyword>
<keyword evidence="3" id="KW-1185">Reference proteome</keyword>
<reference evidence="2" key="2">
    <citation type="submission" date="2023-01" db="EMBL/GenBank/DDBJ databases">
        <title>Draft genome sequence of Algimonas porphyrae strain NBRC 108216.</title>
        <authorList>
            <person name="Sun Q."/>
            <person name="Mori K."/>
        </authorList>
    </citation>
    <scope>NUCLEOTIDE SEQUENCE</scope>
    <source>
        <strain evidence="2">NBRC 108216</strain>
    </source>
</reference>